<evidence type="ECO:0000256" key="1">
    <source>
        <dbReference type="SAM" id="MobiDB-lite"/>
    </source>
</evidence>
<protein>
    <submittedName>
        <fullName evidence="4">Uncharacterized protein</fullName>
    </submittedName>
</protein>
<keyword evidence="2" id="KW-1133">Transmembrane helix</keyword>
<dbReference type="Proteomes" id="UP000315037">
    <property type="component" value="Unassembled WGS sequence"/>
</dbReference>
<dbReference type="AlphaFoldDB" id="A0A506URU8"/>
<feature type="compositionally biased region" description="Low complexity" evidence="1">
    <location>
        <begin position="124"/>
        <end position="135"/>
    </location>
</feature>
<dbReference type="RefSeq" id="WP_165599555.1">
    <property type="nucleotide sequence ID" value="NZ_SORY01000002.1"/>
</dbReference>
<name>A0A506URU8_9PROT</name>
<gene>
    <name evidence="4" type="ORF">E3202_04040</name>
</gene>
<keyword evidence="2" id="KW-0472">Membrane</keyword>
<feature type="region of interest" description="Disordered" evidence="1">
    <location>
        <begin position="115"/>
        <end position="135"/>
    </location>
</feature>
<keyword evidence="2" id="KW-0812">Transmembrane</keyword>
<comment type="caution">
    <text evidence="4">The sequence shown here is derived from an EMBL/GenBank/DDBJ whole genome shotgun (WGS) entry which is preliminary data.</text>
</comment>
<keyword evidence="3" id="KW-0732">Signal</keyword>
<organism evidence="4 5">
    <name type="scientific">Oecophyllibacter saccharovorans</name>
    <dbReference type="NCBI Taxonomy" id="2558360"/>
    <lineage>
        <taxon>Bacteria</taxon>
        <taxon>Pseudomonadati</taxon>
        <taxon>Pseudomonadota</taxon>
        <taxon>Alphaproteobacteria</taxon>
        <taxon>Acetobacterales</taxon>
        <taxon>Acetobacteraceae</taxon>
        <taxon>Oecophyllibacter</taxon>
    </lineage>
</organism>
<evidence type="ECO:0000313" key="4">
    <source>
        <dbReference type="EMBL" id="TPW36075.1"/>
    </source>
</evidence>
<feature type="chain" id="PRO_5021188809" evidence="3">
    <location>
        <begin position="24"/>
        <end position="135"/>
    </location>
</feature>
<sequence length="135" mass="14284">MTRKFLSSALALALASSTLGAFAAPKAMAETGGCLKYGAAGAAGGHVAHHHAVLGAMAGCAVGMYRRHKFRKEAREKAALWDKEHPDTKVNEGLFHHESTALIEQKAEWYDQEHNTQPGTLQQAAAPTTAAAPAH</sequence>
<accession>A0A506URU8</accession>
<evidence type="ECO:0000256" key="3">
    <source>
        <dbReference type="SAM" id="SignalP"/>
    </source>
</evidence>
<evidence type="ECO:0000313" key="5">
    <source>
        <dbReference type="Proteomes" id="UP000315037"/>
    </source>
</evidence>
<reference evidence="4 5" key="1">
    <citation type="submission" date="2019-03" db="EMBL/GenBank/DDBJ databases">
        <title>The complete genome sequence of Neokomagataea sp. Jb2 NBRC113641.</title>
        <authorList>
            <person name="Chua K.-O."/>
            <person name="Chan K.-G."/>
            <person name="See-Too W.-S."/>
        </authorList>
    </citation>
    <scope>NUCLEOTIDE SEQUENCE [LARGE SCALE GENOMIC DNA]</scope>
    <source>
        <strain evidence="4 5">Jb2</strain>
    </source>
</reference>
<evidence type="ECO:0000256" key="2">
    <source>
        <dbReference type="SAM" id="Phobius"/>
    </source>
</evidence>
<feature type="signal peptide" evidence="3">
    <location>
        <begin position="1"/>
        <end position="23"/>
    </location>
</feature>
<dbReference type="EMBL" id="SORZ01000001">
    <property type="protein sequence ID" value="TPW36075.1"/>
    <property type="molecule type" value="Genomic_DNA"/>
</dbReference>
<proteinExistence type="predicted"/>
<keyword evidence="5" id="KW-1185">Reference proteome</keyword>
<feature type="transmembrane region" description="Helical" evidence="2">
    <location>
        <begin position="47"/>
        <end position="65"/>
    </location>
</feature>